<dbReference type="KEGG" id="more:E1B28_006125"/>
<sequence length="450" mass="48639">MSITSLPRTFLFSRRVYCGLFVLSQLSLLATAVPLSLHQFQELKDSSTSTTFSGSFFNRPSSITSILPTASPDTEVRPRLPDKATNVLQHISMTQVTLSLPNEDTASAPLLFLSTNPPSPLITAVDREVISFATNDPATKTLPETSIPLRLSTPSTMLLVPLTTQTLNSVPQTSTLAPSTAPGKATSHPSNPAFQATVVDLPNFSSIASEPTTAPLTALPPLFTGSANKEPSNIASYRQLIVLGCILLAFLAFILISFVLARSQCSSLCCIRKRPIDHGLDKCIEKDMEEKGSWARLSSLTSLAPEDGQANSAPSFRKVMQDREIARLQNRVIDIVPDFPSSRFSVTSSDLGSVHETFQIGEAEEDFSSDGRSDVSPLLPPGEFFSLPSSSTIVSRHSRRSSAPVFGRHRRVAGLSMASYRLSRAKSIKAKANNLHRKSRSVPGGGGRWL</sequence>
<evidence type="ECO:0000256" key="2">
    <source>
        <dbReference type="SAM" id="Phobius"/>
    </source>
</evidence>
<keyword evidence="2" id="KW-0812">Transmembrane</keyword>
<organism evidence="3 4">
    <name type="scientific">Marasmius oreades</name>
    <name type="common">fairy-ring Marasmius</name>
    <dbReference type="NCBI Taxonomy" id="181124"/>
    <lineage>
        <taxon>Eukaryota</taxon>
        <taxon>Fungi</taxon>
        <taxon>Dikarya</taxon>
        <taxon>Basidiomycota</taxon>
        <taxon>Agaricomycotina</taxon>
        <taxon>Agaricomycetes</taxon>
        <taxon>Agaricomycetidae</taxon>
        <taxon>Agaricales</taxon>
        <taxon>Marasmiineae</taxon>
        <taxon>Marasmiaceae</taxon>
        <taxon>Marasmius</taxon>
    </lineage>
</organism>
<proteinExistence type="predicted"/>
<dbReference type="RefSeq" id="XP_043011836.1">
    <property type="nucleotide sequence ID" value="XM_043150746.1"/>
</dbReference>
<evidence type="ECO:0000256" key="1">
    <source>
        <dbReference type="SAM" id="MobiDB-lite"/>
    </source>
</evidence>
<keyword evidence="4" id="KW-1185">Reference proteome</keyword>
<accession>A0A9P7S4K1</accession>
<feature type="region of interest" description="Disordered" evidence="1">
    <location>
        <begin position="170"/>
        <end position="189"/>
    </location>
</feature>
<dbReference type="EMBL" id="CM032183">
    <property type="protein sequence ID" value="KAG7095366.1"/>
    <property type="molecule type" value="Genomic_DNA"/>
</dbReference>
<dbReference type="GeneID" id="66075201"/>
<reference evidence="3" key="1">
    <citation type="journal article" date="2021" name="Genome Biol. Evol.">
        <title>The assembled and annotated genome of the fairy-ring fungus Marasmius oreades.</title>
        <authorList>
            <person name="Hiltunen M."/>
            <person name="Ament-Velasquez S.L."/>
            <person name="Johannesson H."/>
        </authorList>
    </citation>
    <scope>NUCLEOTIDE SEQUENCE</scope>
    <source>
        <strain evidence="3">03SP1</strain>
    </source>
</reference>
<protein>
    <recommendedName>
        <fullName evidence="5">Transmembrane protein</fullName>
    </recommendedName>
</protein>
<feature type="transmembrane region" description="Helical" evidence="2">
    <location>
        <begin position="240"/>
        <end position="261"/>
    </location>
</feature>
<evidence type="ECO:0000313" key="3">
    <source>
        <dbReference type="EMBL" id="KAG7095366.1"/>
    </source>
</evidence>
<dbReference type="AlphaFoldDB" id="A0A9P7S4K1"/>
<evidence type="ECO:0008006" key="5">
    <source>
        <dbReference type="Google" id="ProtNLM"/>
    </source>
</evidence>
<comment type="caution">
    <text evidence="3">The sequence shown here is derived from an EMBL/GenBank/DDBJ whole genome shotgun (WGS) entry which is preliminary data.</text>
</comment>
<keyword evidence="2" id="KW-0472">Membrane</keyword>
<evidence type="ECO:0000313" key="4">
    <source>
        <dbReference type="Proteomes" id="UP001049176"/>
    </source>
</evidence>
<keyword evidence="2" id="KW-1133">Transmembrane helix</keyword>
<dbReference type="OrthoDB" id="3064120at2759"/>
<name>A0A9P7S4K1_9AGAR</name>
<dbReference type="Proteomes" id="UP001049176">
    <property type="component" value="Chromosome 3"/>
</dbReference>
<gene>
    <name evidence="3" type="ORF">E1B28_006125</name>
</gene>